<gene>
    <name evidence="9" type="primary">LOC102349735</name>
</gene>
<proteinExistence type="predicted"/>
<keyword evidence="2 4" id="KW-0863">Zinc-finger</keyword>
<dbReference type="InterPro" id="IPR058030">
    <property type="entry name" value="TRIM8/14/16/25/29/45/65_CC"/>
</dbReference>
<dbReference type="InterPro" id="IPR003879">
    <property type="entry name" value="Butyrophylin_SPRY"/>
</dbReference>
<feature type="domain" description="B30.2/SPRY" evidence="8">
    <location>
        <begin position="276"/>
        <end position="472"/>
    </location>
</feature>
<dbReference type="InterPro" id="IPR003877">
    <property type="entry name" value="SPRY_dom"/>
</dbReference>
<evidence type="ECO:0000256" key="1">
    <source>
        <dbReference type="ARBA" id="ARBA00022723"/>
    </source>
</evidence>
<dbReference type="RefSeq" id="XP_064407973.1">
    <property type="nucleotide sequence ID" value="XM_064551903.1"/>
</dbReference>
<evidence type="ECO:0000259" key="7">
    <source>
        <dbReference type="PROSITE" id="PS50119"/>
    </source>
</evidence>
<dbReference type="PANTHER" id="PTHR24103">
    <property type="entry name" value="E3 UBIQUITIN-PROTEIN LIGASE TRIM"/>
    <property type="match status" value="1"/>
</dbReference>
<reference evidence="10" key="1">
    <citation type="submission" date="2011-08" db="EMBL/GenBank/DDBJ databases">
        <title>The draft genome of Latimeria chalumnae.</title>
        <authorList>
            <person name="Di Palma F."/>
            <person name="Alfoldi J."/>
            <person name="Johnson J."/>
            <person name="Berlin A."/>
            <person name="Gnerre S."/>
            <person name="Jaffe D."/>
            <person name="MacCallum I."/>
            <person name="Young S."/>
            <person name="Walker B.J."/>
            <person name="Lander E."/>
            <person name="Lindblad-Toh K."/>
        </authorList>
    </citation>
    <scope>NUCLEOTIDE SEQUENCE [LARGE SCALE GENOMIC DNA]</scope>
    <source>
        <strain evidence="10">Wild caught</strain>
    </source>
</reference>
<dbReference type="GeneID" id="102349735"/>
<dbReference type="OrthoDB" id="6105938at2759"/>
<dbReference type="SMART" id="SM00184">
    <property type="entry name" value="RING"/>
    <property type="match status" value="1"/>
</dbReference>
<dbReference type="PROSITE" id="PS00518">
    <property type="entry name" value="ZF_RING_1"/>
    <property type="match status" value="1"/>
</dbReference>
<dbReference type="InterPro" id="IPR000315">
    <property type="entry name" value="Znf_B-box"/>
</dbReference>
<keyword evidence="10" id="KW-1185">Reference proteome</keyword>
<sequence>MASGMDYFRPSEELLCSVCLEVLEDPVETDCSHYFCRACIEDYWKQKDQPNCPECRAICSNTLRKNRFVSNMVESFRQARARALEQLEEALCTIHGRKLERFCLTDRQLICLDCRDSRKHQRHEVLILPEAAKEFKAELRISLSEIKGGREKQIQEKRRYETLLTKLQSSARDAERKIKDSYRKLRTFLDEEEASLLKKLKEDEAAGTKKLEEKLQKLSEEIDLLERKIVEVEKDLSQQDHVTFFQKFADTQKSAEFEASKEEDLSIELVPEKYQPLLFYTWKKLFKEISVVLAVLTFDENTAAPNIEVASDDKKSITRSPRREVPDAPQRFDRDAVLATEGFSAGVHYWEVEVKVFRSMDEIKNTLLGVAHTSVQRTSGFSRDLKNGFWVCPIGVVIDSWQRKRKQKVSKRGNFTVGVYLSYEEGTVSFYDAEVMSHIHTVSGKFTEKVYPYFQIIDHWNPLYFKRIFCRLAIKPPITCITQLIDCTK</sequence>
<dbReference type="SUPFAM" id="SSF49899">
    <property type="entry name" value="Concanavalin A-like lectins/glucanases"/>
    <property type="match status" value="1"/>
</dbReference>
<dbReference type="InterPro" id="IPR006574">
    <property type="entry name" value="PRY"/>
</dbReference>
<dbReference type="Pfam" id="PF13765">
    <property type="entry name" value="PRY"/>
    <property type="match status" value="1"/>
</dbReference>
<name>H3B398_LATCH</name>
<dbReference type="CDD" id="cd19756">
    <property type="entry name" value="Bbox2"/>
    <property type="match status" value="1"/>
</dbReference>
<evidence type="ECO:0000256" key="3">
    <source>
        <dbReference type="ARBA" id="ARBA00022833"/>
    </source>
</evidence>
<dbReference type="PROSITE" id="PS50089">
    <property type="entry name" value="ZF_RING_2"/>
    <property type="match status" value="1"/>
</dbReference>
<keyword evidence="5" id="KW-0175">Coiled coil</keyword>
<dbReference type="SUPFAM" id="SSF57845">
    <property type="entry name" value="B-box zinc-binding domain"/>
    <property type="match status" value="1"/>
</dbReference>
<reference evidence="9" key="3">
    <citation type="submission" date="2025-09" db="UniProtKB">
        <authorList>
            <consortium name="Ensembl"/>
        </authorList>
    </citation>
    <scope>IDENTIFICATION</scope>
</reference>
<evidence type="ECO:0000256" key="2">
    <source>
        <dbReference type="ARBA" id="ARBA00022771"/>
    </source>
</evidence>
<dbReference type="PROSITE" id="PS50188">
    <property type="entry name" value="B302_SPRY"/>
    <property type="match status" value="1"/>
</dbReference>
<keyword evidence="1" id="KW-0479">Metal-binding</keyword>
<evidence type="ECO:0000259" key="6">
    <source>
        <dbReference type="PROSITE" id="PS50089"/>
    </source>
</evidence>
<dbReference type="SMART" id="SM00336">
    <property type="entry name" value="BBOX"/>
    <property type="match status" value="1"/>
</dbReference>
<organism evidence="9 10">
    <name type="scientific">Latimeria chalumnae</name>
    <name type="common">Coelacanth</name>
    <dbReference type="NCBI Taxonomy" id="7897"/>
    <lineage>
        <taxon>Eukaryota</taxon>
        <taxon>Metazoa</taxon>
        <taxon>Chordata</taxon>
        <taxon>Craniata</taxon>
        <taxon>Vertebrata</taxon>
        <taxon>Euteleostomi</taxon>
        <taxon>Coelacanthiformes</taxon>
        <taxon>Coelacanthidae</taxon>
        <taxon>Latimeria</taxon>
    </lineage>
</organism>
<dbReference type="Gene3D" id="3.30.40.10">
    <property type="entry name" value="Zinc/RING finger domain, C3HC4 (zinc finger)"/>
    <property type="match status" value="1"/>
</dbReference>
<evidence type="ECO:0000256" key="5">
    <source>
        <dbReference type="SAM" id="Coils"/>
    </source>
</evidence>
<reference evidence="9" key="2">
    <citation type="submission" date="2025-08" db="UniProtKB">
        <authorList>
            <consortium name="Ensembl"/>
        </authorList>
    </citation>
    <scope>IDENTIFICATION</scope>
</reference>
<keyword evidence="3" id="KW-0862">Zinc</keyword>
<dbReference type="SMART" id="SM00589">
    <property type="entry name" value="PRY"/>
    <property type="match status" value="1"/>
</dbReference>
<dbReference type="Pfam" id="PF00643">
    <property type="entry name" value="zf-B_box"/>
    <property type="match status" value="1"/>
</dbReference>
<dbReference type="eggNOG" id="KOG2177">
    <property type="taxonomic scope" value="Eukaryota"/>
</dbReference>
<dbReference type="PRINTS" id="PR01407">
    <property type="entry name" value="BUTYPHLNCDUF"/>
</dbReference>
<dbReference type="InterPro" id="IPR050143">
    <property type="entry name" value="TRIM/RBCC"/>
</dbReference>
<evidence type="ECO:0000313" key="10">
    <source>
        <dbReference type="Proteomes" id="UP000008672"/>
    </source>
</evidence>
<accession>H3B398</accession>
<dbReference type="Pfam" id="PF25600">
    <property type="entry name" value="TRIM_CC"/>
    <property type="match status" value="1"/>
</dbReference>
<evidence type="ECO:0008006" key="11">
    <source>
        <dbReference type="Google" id="ProtNLM"/>
    </source>
</evidence>
<dbReference type="GO" id="GO:0008270">
    <property type="term" value="F:zinc ion binding"/>
    <property type="evidence" value="ECO:0007669"/>
    <property type="project" value="UniProtKB-KW"/>
</dbReference>
<dbReference type="Pfam" id="PF00622">
    <property type="entry name" value="SPRY"/>
    <property type="match status" value="1"/>
</dbReference>
<dbReference type="InterPro" id="IPR017907">
    <property type="entry name" value="Znf_RING_CS"/>
</dbReference>
<protein>
    <recommendedName>
        <fullName evidence="11">Tripartite motif containing 35</fullName>
    </recommendedName>
</protein>
<evidence type="ECO:0000256" key="4">
    <source>
        <dbReference type="PROSITE-ProRule" id="PRU00024"/>
    </source>
</evidence>
<dbReference type="Gene3D" id="3.30.160.60">
    <property type="entry name" value="Classic Zinc Finger"/>
    <property type="match status" value="1"/>
</dbReference>
<dbReference type="InterPro" id="IPR001870">
    <property type="entry name" value="B30.2/SPRY"/>
</dbReference>
<dbReference type="Ensembl" id="ENSLACT00000016483.2">
    <property type="protein sequence ID" value="ENSLACP00000016369.2"/>
    <property type="gene ID" value="ENSLACG00000014423.2"/>
</dbReference>
<dbReference type="InterPro" id="IPR001841">
    <property type="entry name" value="Znf_RING"/>
</dbReference>
<dbReference type="Proteomes" id="UP000008672">
    <property type="component" value="Unassembled WGS sequence"/>
</dbReference>
<dbReference type="InterPro" id="IPR043136">
    <property type="entry name" value="B30.2/SPRY_sf"/>
</dbReference>
<dbReference type="Pfam" id="PF13445">
    <property type="entry name" value="zf-RING_UBOX"/>
    <property type="match status" value="1"/>
</dbReference>
<dbReference type="GeneTree" id="ENSGT01030000234583"/>
<dbReference type="AlphaFoldDB" id="H3B398"/>
<evidence type="ECO:0000259" key="8">
    <source>
        <dbReference type="PROSITE" id="PS50188"/>
    </source>
</evidence>
<feature type="coiled-coil region" evidence="5">
    <location>
        <begin position="157"/>
        <end position="242"/>
    </location>
</feature>
<dbReference type="HOGENOM" id="CLU_013137_0_3_1"/>
<feature type="domain" description="RING-type" evidence="6">
    <location>
        <begin position="16"/>
        <end position="56"/>
    </location>
</feature>
<dbReference type="PROSITE" id="PS50119">
    <property type="entry name" value="ZF_BBOX"/>
    <property type="match status" value="1"/>
</dbReference>
<dbReference type="InterPro" id="IPR013320">
    <property type="entry name" value="ConA-like_dom_sf"/>
</dbReference>
<dbReference type="SUPFAM" id="SSF57850">
    <property type="entry name" value="RING/U-box"/>
    <property type="match status" value="1"/>
</dbReference>
<feature type="domain" description="B box-type" evidence="7">
    <location>
        <begin position="87"/>
        <end position="128"/>
    </location>
</feature>
<dbReference type="Bgee" id="ENSLACG00000014423">
    <property type="expression patterns" value="Expressed in post-anal tail muscle and 6 other cell types or tissues"/>
</dbReference>
<dbReference type="InterPro" id="IPR013083">
    <property type="entry name" value="Znf_RING/FYVE/PHD"/>
</dbReference>
<dbReference type="InterPro" id="IPR027370">
    <property type="entry name" value="Znf-RING_euk"/>
</dbReference>
<dbReference type="InParanoid" id="H3B398"/>
<dbReference type="EMBL" id="AFYH01090892">
    <property type="status" value="NOT_ANNOTATED_CDS"/>
    <property type="molecule type" value="Genomic_DNA"/>
</dbReference>
<evidence type="ECO:0000313" key="9">
    <source>
        <dbReference type="Ensembl" id="ENSLACP00000016369.2"/>
    </source>
</evidence>
<dbReference type="Gene3D" id="2.60.120.920">
    <property type="match status" value="1"/>
</dbReference>
<dbReference type="KEGG" id="lcm:102349735"/>